<proteinExistence type="predicted"/>
<keyword evidence="5" id="KW-1185">Reference proteome</keyword>
<keyword evidence="1" id="KW-0863">Zinc-finger</keyword>
<dbReference type="EMBL" id="JAAAUY010000488">
    <property type="protein sequence ID" value="KAF9329290.1"/>
    <property type="molecule type" value="Genomic_DNA"/>
</dbReference>
<dbReference type="Proteomes" id="UP000696485">
    <property type="component" value="Unassembled WGS sequence"/>
</dbReference>
<dbReference type="SUPFAM" id="SSF57667">
    <property type="entry name" value="beta-beta-alpha zinc fingers"/>
    <property type="match status" value="1"/>
</dbReference>
<name>A0A9P5SKW0_9FUNG</name>
<dbReference type="AlphaFoldDB" id="A0A9P5SKW0"/>
<evidence type="ECO:0000256" key="1">
    <source>
        <dbReference type="PROSITE-ProRule" id="PRU00042"/>
    </source>
</evidence>
<accession>A0A9P5SKW0</accession>
<comment type="caution">
    <text evidence="4">The sequence shown here is derived from an EMBL/GenBank/DDBJ whole genome shotgun (WGS) entry which is preliminary data.</text>
</comment>
<keyword evidence="1" id="KW-0479">Metal-binding</keyword>
<reference evidence="4" key="1">
    <citation type="journal article" date="2020" name="Fungal Divers.">
        <title>Resolving the Mortierellaceae phylogeny through synthesis of multi-gene phylogenetics and phylogenomics.</title>
        <authorList>
            <person name="Vandepol N."/>
            <person name="Liber J."/>
            <person name="Desiro A."/>
            <person name="Na H."/>
            <person name="Kennedy M."/>
            <person name="Barry K."/>
            <person name="Grigoriev I.V."/>
            <person name="Miller A.N."/>
            <person name="O'Donnell K."/>
            <person name="Stajich J.E."/>
            <person name="Bonito G."/>
        </authorList>
    </citation>
    <scope>NUCLEOTIDE SEQUENCE</scope>
    <source>
        <strain evidence="4">NVP1</strain>
    </source>
</reference>
<dbReference type="PROSITE" id="PS50157">
    <property type="entry name" value="ZINC_FINGER_C2H2_2"/>
    <property type="match status" value="1"/>
</dbReference>
<dbReference type="InterPro" id="IPR036236">
    <property type="entry name" value="Znf_C2H2_sf"/>
</dbReference>
<organism evidence="4 5">
    <name type="scientific">Podila minutissima</name>
    <dbReference type="NCBI Taxonomy" id="64525"/>
    <lineage>
        <taxon>Eukaryota</taxon>
        <taxon>Fungi</taxon>
        <taxon>Fungi incertae sedis</taxon>
        <taxon>Mucoromycota</taxon>
        <taxon>Mortierellomycotina</taxon>
        <taxon>Mortierellomycetes</taxon>
        <taxon>Mortierellales</taxon>
        <taxon>Mortierellaceae</taxon>
        <taxon>Podila</taxon>
    </lineage>
</organism>
<evidence type="ECO:0000313" key="4">
    <source>
        <dbReference type="EMBL" id="KAF9329290.1"/>
    </source>
</evidence>
<gene>
    <name evidence="4" type="ORF">BG006_007601</name>
</gene>
<evidence type="ECO:0000313" key="5">
    <source>
        <dbReference type="Proteomes" id="UP000696485"/>
    </source>
</evidence>
<dbReference type="InterPro" id="IPR013087">
    <property type="entry name" value="Znf_C2H2_type"/>
</dbReference>
<protein>
    <recommendedName>
        <fullName evidence="3">C2H2-type domain-containing protein</fullName>
    </recommendedName>
</protein>
<feature type="non-terminal residue" evidence="4">
    <location>
        <position position="1"/>
    </location>
</feature>
<dbReference type="GO" id="GO:0008270">
    <property type="term" value="F:zinc ion binding"/>
    <property type="evidence" value="ECO:0007669"/>
    <property type="project" value="UniProtKB-KW"/>
</dbReference>
<evidence type="ECO:0000259" key="3">
    <source>
        <dbReference type="PROSITE" id="PS50157"/>
    </source>
</evidence>
<sequence>RHQASKHQAVNFPCEFCTKLFVRRDALLRHYSVKSARHDGTHPTEDEAEKLAAARSRAKLLR</sequence>
<feature type="domain" description="C2H2-type" evidence="3">
    <location>
        <begin position="12"/>
        <end position="43"/>
    </location>
</feature>
<feature type="compositionally biased region" description="Basic and acidic residues" evidence="2">
    <location>
        <begin position="36"/>
        <end position="52"/>
    </location>
</feature>
<keyword evidence="1" id="KW-0862">Zinc</keyword>
<evidence type="ECO:0000256" key="2">
    <source>
        <dbReference type="SAM" id="MobiDB-lite"/>
    </source>
</evidence>
<feature type="region of interest" description="Disordered" evidence="2">
    <location>
        <begin position="36"/>
        <end position="62"/>
    </location>
</feature>